<evidence type="ECO:0000256" key="2">
    <source>
        <dbReference type="ARBA" id="ARBA00022723"/>
    </source>
</evidence>
<evidence type="ECO:0000256" key="4">
    <source>
        <dbReference type="ARBA" id="ARBA00023235"/>
    </source>
</evidence>
<dbReference type="Pfam" id="PF13378">
    <property type="entry name" value="MR_MLE_C"/>
    <property type="match status" value="1"/>
</dbReference>
<dbReference type="PROSITE" id="PS00908">
    <property type="entry name" value="MR_MLE_1"/>
    <property type="match status" value="1"/>
</dbReference>
<dbReference type="InterPro" id="IPR013341">
    <property type="entry name" value="Mandelate_racemase_N_dom"/>
</dbReference>
<dbReference type="Gene3D" id="3.30.390.10">
    <property type="entry name" value="Enolase-like, N-terminal domain"/>
    <property type="match status" value="1"/>
</dbReference>
<dbReference type="Proteomes" id="UP001580407">
    <property type="component" value="Unassembled WGS sequence"/>
</dbReference>
<sequence>MKIKDITAKKVKLELYQLVVIAIGTIDYCETVIVKIETDEGLIGYGEGTGVTFVTGESVDTIIQAIGILKKELLGLDAFSIDTIHRVMDKTLVHNASAKAAIDLALYDIMGKYAKLPLYRLLGGIAKQMETDMTIGIGTPEEMAKEAVKIVKQGFLHIKVKAGMNPDDDIEAVRQIREAVGKSIHLKVDANQGWSVGDAIRVMQRFAEYGVEAVEQPVPHWDMDGLSFIRSKSPVSIMADESCFTPQDAIKLIKKDAVDLINIKLMKCGGLYRALQINAIAEASGIRCMLGCMMESRLGIAAGAALVASRSNFIYGDLDSFLHFKENDQVKGGFTSDGPHITLSDGYGLGIEVDF</sequence>
<evidence type="ECO:0000256" key="3">
    <source>
        <dbReference type="ARBA" id="ARBA00022842"/>
    </source>
</evidence>
<dbReference type="Gene3D" id="3.20.20.120">
    <property type="entry name" value="Enolase-like C-terminal domain"/>
    <property type="match status" value="1"/>
</dbReference>
<comment type="cofactor">
    <cofactor evidence="5">
        <name>Mg(2+)</name>
        <dbReference type="ChEBI" id="CHEBI:18420"/>
    </cofactor>
    <text evidence="5">Binds 1 Mg(2+) ion per subunit.</text>
</comment>
<keyword evidence="2 5" id="KW-0479">Metal-binding</keyword>
<dbReference type="PANTHER" id="PTHR48073:SF2">
    <property type="entry name" value="O-SUCCINYLBENZOATE SYNTHASE"/>
    <property type="match status" value="1"/>
</dbReference>
<keyword evidence="4 5" id="KW-0413">Isomerase</keyword>
<protein>
    <recommendedName>
        <fullName evidence="5">Dipeptide epimerase</fullName>
        <ecNumber evidence="5">5.1.1.-</ecNumber>
    </recommendedName>
</protein>
<evidence type="ECO:0000313" key="7">
    <source>
        <dbReference type="EMBL" id="MFB5682297.1"/>
    </source>
</evidence>
<evidence type="ECO:0000256" key="5">
    <source>
        <dbReference type="RuleBase" id="RU366006"/>
    </source>
</evidence>
<dbReference type="EMBL" id="JBHILM010000016">
    <property type="protein sequence ID" value="MFB5682297.1"/>
    <property type="molecule type" value="Genomic_DNA"/>
</dbReference>
<dbReference type="Pfam" id="PF02746">
    <property type="entry name" value="MR_MLE_N"/>
    <property type="match status" value="1"/>
</dbReference>
<dbReference type="SUPFAM" id="SSF51604">
    <property type="entry name" value="Enolase C-terminal domain-like"/>
    <property type="match status" value="1"/>
</dbReference>
<dbReference type="SFLD" id="SFLDF00009">
    <property type="entry name" value="o-succinylbenzoate_synthase"/>
    <property type="match status" value="1"/>
</dbReference>
<dbReference type="InterPro" id="IPR013342">
    <property type="entry name" value="Mandelate_racemase_C"/>
</dbReference>
<dbReference type="SFLD" id="SFLDG00180">
    <property type="entry name" value="muconate_cycloisomerase"/>
    <property type="match status" value="1"/>
</dbReference>
<keyword evidence="8" id="KW-1185">Reference proteome</keyword>
<comment type="similarity">
    <text evidence="1 5">Belongs to the mandelate racemase/muconate lactonizing enzyme family.</text>
</comment>
<dbReference type="InterPro" id="IPR018110">
    <property type="entry name" value="Mandel_Rmase/mucon_lact_enz_CS"/>
</dbReference>
<dbReference type="PANTHER" id="PTHR48073">
    <property type="entry name" value="O-SUCCINYLBENZOATE SYNTHASE-RELATED"/>
    <property type="match status" value="1"/>
</dbReference>
<dbReference type="InterPro" id="IPR034603">
    <property type="entry name" value="Dipeptide_epimerase"/>
</dbReference>
<gene>
    <name evidence="7" type="ORF">ACE3NQ_15330</name>
</gene>
<dbReference type="SUPFAM" id="SSF54826">
    <property type="entry name" value="Enolase N-terminal domain-like"/>
    <property type="match status" value="1"/>
</dbReference>
<dbReference type="PROSITE" id="PS00909">
    <property type="entry name" value="MR_MLE_2"/>
    <property type="match status" value="1"/>
</dbReference>
<comment type="caution">
    <text evidence="7">The sequence shown here is derived from an EMBL/GenBank/DDBJ whole genome shotgun (WGS) entry which is preliminary data.</text>
</comment>
<dbReference type="RefSeq" id="WP_375526050.1">
    <property type="nucleotide sequence ID" value="NZ_JBHILM010000016.1"/>
</dbReference>
<dbReference type="InterPro" id="IPR029065">
    <property type="entry name" value="Enolase_C-like"/>
</dbReference>
<proteinExistence type="inferred from homology"/>
<dbReference type="EC" id="5.1.1.-" evidence="5"/>
<reference evidence="7 8" key="1">
    <citation type="submission" date="2024-09" db="EMBL/GenBank/DDBJ databases">
        <authorList>
            <person name="Ruan L."/>
        </authorList>
    </citation>
    <scope>NUCLEOTIDE SEQUENCE [LARGE SCALE GENOMIC DNA]</scope>
    <source>
        <strain evidence="7 8">D33</strain>
    </source>
</reference>
<dbReference type="InterPro" id="IPR036849">
    <property type="entry name" value="Enolase-like_C_sf"/>
</dbReference>
<name>A0ABV5B9B6_9BACL</name>
<feature type="domain" description="Mandelate racemase/muconate lactonizing enzyme C-terminal" evidence="6">
    <location>
        <begin position="140"/>
        <end position="236"/>
    </location>
</feature>
<dbReference type="SFLD" id="SFLDS00001">
    <property type="entry name" value="Enolase"/>
    <property type="match status" value="1"/>
</dbReference>
<evidence type="ECO:0000313" key="8">
    <source>
        <dbReference type="Proteomes" id="UP001580407"/>
    </source>
</evidence>
<accession>A0ABV5B9B6</accession>
<dbReference type="SMART" id="SM00922">
    <property type="entry name" value="MR_MLE"/>
    <property type="match status" value="1"/>
</dbReference>
<evidence type="ECO:0000256" key="1">
    <source>
        <dbReference type="ARBA" id="ARBA00008031"/>
    </source>
</evidence>
<dbReference type="CDD" id="cd03319">
    <property type="entry name" value="L-Ala-DL-Glu_epimerase"/>
    <property type="match status" value="1"/>
</dbReference>
<evidence type="ECO:0000259" key="6">
    <source>
        <dbReference type="SMART" id="SM00922"/>
    </source>
</evidence>
<organism evidence="7 8">
    <name type="scientific">Paenibacillus terreus</name>
    <dbReference type="NCBI Taxonomy" id="1387834"/>
    <lineage>
        <taxon>Bacteria</taxon>
        <taxon>Bacillati</taxon>
        <taxon>Bacillota</taxon>
        <taxon>Bacilli</taxon>
        <taxon>Bacillales</taxon>
        <taxon>Paenibacillaceae</taxon>
        <taxon>Paenibacillus</taxon>
    </lineage>
</organism>
<dbReference type="InterPro" id="IPR029017">
    <property type="entry name" value="Enolase-like_N"/>
</dbReference>
<keyword evidence="3 5" id="KW-0460">Magnesium</keyword>